<sequence>MRLNSALASSFSFVPIVLAGWFHEVPWAGAVLSEGNEGTYTAAIGSFNVPSASGDHGMTIVVGIGGRGVECDIAFAAGIDVLVYGNVVSYVGWATWGAQTVTPLKFDISQGDIIRAGVYVYSTTTGSALLENLTNGEAWWEFFITDEPMVCQRSAEWVVTPLANYLPRVPTEIPIPKFSEVTFLNATAEIAGGAYVTPGPGGAYIINNIEYNNIPLTTGTVYKDTVVIASTM</sequence>
<reference evidence="2" key="1">
    <citation type="submission" date="2021-03" db="EMBL/GenBank/DDBJ databases">
        <title>Evolutionary innovations through gain and loss of genes in the ectomycorrhizal Boletales.</title>
        <authorList>
            <person name="Wu G."/>
            <person name="Miyauchi S."/>
            <person name="Morin E."/>
            <person name="Yang Z.-L."/>
            <person name="Xu J."/>
            <person name="Martin F.M."/>
        </authorList>
    </citation>
    <scope>NUCLEOTIDE SEQUENCE</scope>
    <source>
        <strain evidence="2">BR01</strain>
    </source>
</reference>
<dbReference type="PANTHER" id="PTHR37536:SF1">
    <property type="entry name" value="ASPERGILLOPEPSIN, PUTAITVE (AFU_ORTHOLOGUE AFUA_7G01200)"/>
    <property type="match status" value="1"/>
</dbReference>
<dbReference type="SUPFAM" id="SSF49899">
    <property type="entry name" value="Concanavalin A-like lectins/glucanases"/>
    <property type="match status" value="1"/>
</dbReference>
<dbReference type="PANTHER" id="PTHR37536">
    <property type="entry name" value="PUTATIVE (AFU_ORTHOLOGUE AFUA_3G02970)-RELATED"/>
    <property type="match status" value="1"/>
</dbReference>
<keyword evidence="3" id="KW-1185">Reference proteome</keyword>
<dbReference type="Gene3D" id="2.60.120.700">
    <property type="entry name" value="Peptidase G1"/>
    <property type="match status" value="1"/>
</dbReference>
<feature type="chain" id="PRO_5034050086" evidence="1">
    <location>
        <begin position="20"/>
        <end position="232"/>
    </location>
</feature>
<proteinExistence type="predicted"/>
<evidence type="ECO:0000256" key="1">
    <source>
        <dbReference type="SAM" id="SignalP"/>
    </source>
</evidence>
<evidence type="ECO:0000313" key="2">
    <source>
        <dbReference type="EMBL" id="KAG6371231.1"/>
    </source>
</evidence>
<keyword evidence="1" id="KW-0732">Signal</keyword>
<comment type="caution">
    <text evidence="2">The sequence shown here is derived from an EMBL/GenBank/DDBJ whole genome shotgun (WGS) entry which is preliminary data.</text>
</comment>
<name>A0A8I2YG01_9AGAM</name>
<gene>
    <name evidence="2" type="ORF">JVT61DRAFT_9856</name>
</gene>
<dbReference type="InterPro" id="IPR000250">
    <property type="entry name" value="Peptidase_G1"/>
</dbReference>
<dbReference type="GO" id="GO:0006508">
    <property type="term" value="P:proteolysis"/>
    <property type="evidence" value="ECO:0007669"/>
    <property type="project" value="InterPro"/>
</dbReference>
<dbReference type="EMBL" id="JAGFBS010000038">
    <property type="protein sequence ID" value="KAG6371231.1"/>
    <property type="molecule type" value="Genomic_DNA"/>
</dbReference>
<protein>
    <submittedName>
        <fullName evidence="2">Peptidase G1</fullName>
    </submittedName>
</protein>
<organism evidence="2 3">
    <name type="scientific">Boletus reticuloceps</name>
    <dbReference type="NCBI Taxonomy" id="495285"/>
    <lineage>
        <taxon>Eukaryota</taxon>
        <taxon>Fungi</taxon>
        <taxon>Dikarya</taxon>
        <taxon>Basidiomycota</taxon>
        <taxon>Agaricomycotina</taxon>
        <taxon>Agaricomycetes</taxon>
        <taxon>Agaricomycetidae</taxon>
        <taxon>Boletales</taxon>
        <taxon>Boletineae</taxon>
        <taxon>Boletaceae</taxon>
        <taxon>Boletoideae</taxon>
        <taxon>Boletus</taxon>
    </lineage>
</organism>
<dbReference type="AlphaFoldDB" id="A0A8I2YG01"/>
<dbReference type="InterPro" id="IPR038656">
    <property type="entry name" value="Peptidase_G1_sf"/>
</dbReference>
<feature type="signal peptide" evidence="1">
    <location>
        <begin position="1"/>
        <end position="19"/>
    </location>
</feature>
<dbReference type="Proteomes" id="UP000683000">
    <property type="component" value="Unassembled WGS sequence"/>
</dbReference>
<accession>A0A8I2YG01</accession>
<dbReference type="CDD" id="cd13426">
    <property type="entry name" value="Peptidase_G1"/>
    <property type="match status" value="1"/>
</dbReference>
<dbReference type="Pfam" id="PF01828">
    <property type="entry name" value="Peptidase_A4"/>
    <property type="match status" value="1"/>
</dbReference>
<dbReference type="GO" id="GO:0070007">
    <property type="term" value="F:glutamic-type endopeptidase activity"/>
    <property type="evidence" value="ECO:0007669"/>
    <property type="project" value="InterPro"/>
</dbReference>
<dbReference type="OrthoDB" id="2862635at2759"/>
<evidence type="ECO:0000313" key="3">
    <source>
        <dbReference type="Proteomes" id="UP000683000"/>
    </source>
</evidence>
<dbReference type="InterPro" id="IPR013320">
    <property type="entry name" value="ConA-like_dom_sf"/>
</dbReference>